<proteinExistence type="inferred from homology"/>
<evidence type="ECO:0000313" key="3">
    <source>
        <dbReference type="EMBL" id="TKA76058.1"/>
    </source>
</evidence>
<sequence>MVHADASAFPSGITKREAYAQLLEQARSLFEGQRNWVWYNLPIPPSFPLTLIPSFHPTHAHSELTTETARSNLANAASLLWHMYASLPSPSSAVNWAGFYVLDPSSPQRQQLILGPFHGRPACTTIPFTRGVCGAAASTRTTQLVPDVERFPGHVACDGATRSEVVVPILNAGTCVAVLDVDCAVAAGFDGVDVEGLEGLARVLGEGCDF</sequence>
<gene>
    <name evidence="3" type="ORF">B0A49_01293</name>
</gene>
<protein>
    <recommendedName>
        <fullName evidence="2">GAF domain-containing protein</fullName>
    </recommendedName>
</protein>
<evidence type="ECO:0000259" key="2">
    <source>
        <dbReference type="Pfam" id="PF01590"/>
    </source>
</evidence>
<keyword evidence="4" id="KW-1185">Reference proteome</keyword>
<evidence type="ECO:0000256" key="1">
    <source>
        <dbReference type="ARBA" id="ARBA00038454"/>
    </source>
</evidence>
<dbReference type="SUPFAM" id="SSF55781">
    <property type="entry name" value="GAF domain-like"/>
    <property type="match status" value="1"/>
</dbReference>
<dbReference type="InterPro" id="IPR003018">
    <property type="entry name" value="GAF"/>
</dbReference>
<evidence type="ECO:0000313" key="4">
    <source>
        <dbReference type="Proteomes" id="UP000308768"/>
    </source>
</evidence>
<dbReference type="PANTHER" id="PTHR21021">
    <property type="entry name" value="GAF/PUTATIVE CYTOSKELETAL PROTEIN"/>
    <property type="match status" value="1"/>
</dbReference>
<dbReference type="InterPro" id="IPR051330">
    <property type="entry name" value="Phosphatase_reg/MetRdx"/>
</dbReference>
<dbReference type="OrthoDB" id="15735at2759"/>
<organism evidence="3 4">
    <name type="scientific">Cryomyces minteri</name>
    <dbReference type="NCBI Taxonomy" id="331657"/>
    <lineage>
        <taxon>Eukaryota</taxon>
        <taxon>Fungi</taxon>
        <taxon>Dikarya</taxon>
        <taxon>Ascomycota</taxon>
        <taxon>Pezizomycotina</taxon>
        <taxon>Dothideomycetes</taxon>
        <taxon>Dothideomycetes incertae sedis</taxon>
        <taxon>Cryomyces</taxon>
    </lineage>
</organism>
<dbReference type="GO" id="GO:0005829">
    <property type="term" value="C:cytosol"/>
    <property type="evidence" value="ECO:0007669"/>
    <property type="project" value="TreeGrafter"/>
</dbReference>
<dbReference type="Gene3D" id="3.30.450.40">
    <property type="match status" value="1"/>
</dbReference>
<comment type="caution">
    <text evidence="3">The sequence shown here is derived from an EMBL/GenBank/DDBJ whole genome shotgun (WGS) entry which is preliminary data.</text>
</comment>
<dbReference type="PANTHER" id="PTHR21021:SF15">
    <property type="entry name" value="FREE METHIONINE-R-SULFOXIDE REDUCTASE"/>
    <property type="match status" value="1"/>
</dbReference>
<dbReference type="InterPro" id="IPR029016">
    <property type="entry name" value="GAF-like_dom_sf"/>
</dbReference>
<feature type="domain" description="GAF" evidence="2">
    <location>
        <begin position="65"/>
        <end position="204"/>
    </location>
</feature>
<name>A0A4U0XKK8_9PEZI</name>
<comment type="similarity">
    <text evidence="1">Belongs to the free Met sulfoxide reductase family.</text>
</comment>
<dbReference type="Proteomes" id="UP000308768">
    <property type="component" value="Unassembled WGS sequence"/>
</dbReference>
<dbReference type="STRING" id="331657.A0A4U0XKK8"/>
<dbReference type="EMBL" id="NAJN01000257">
    <property type="protein sequence ID" value="TKA76058.1"/>
    <property type="molecule type" value="Genomic_DNA"/>
</dbReference>
<dbReference type="AlphaFoldDB" id="A0A4U0XKK8"/>
<dbReference type="GO" id="GO:0033745">
    <property type="term" value="F:L-methionine-(R)-S-oxide reductase activity"/>
    <property type="evidence" value="ECO:0007669"/>
    <property type="project" value="TreeGrafter"/>
</dbReference>
<dbReference type="Pfam" id="PF01590">
    <property type="entry name" value="GAF"/>
    <property type="match status" value="1"/>
</dbReference>
<reference evidence="3 4" key="1">
    <citation type="submission" date="2017-03" db="EMBL/GenBank/DDBJ databases">
        <title>Genomes of endolithic fungi from Antarctica.</title>
        <authorList>
            <person name="Coleine C."/>
            <person name="Masonjones S."/>
            <person name="Stajich J.E."/>
        </authorList>
    </citation>
    <scope>NUCLEOTIDE SEQUENCE [LARGE SCALE GENOMIC DNA]</scope>
    <source>
        <strain evidence="3 4">CCFEE 5187</strain>
    </source>
</reference>
<accession>A0A4U0XKK8</accession>